<dbReference type="InterPro" id="IPR013022">
    <property type="entry name" value="Xyl_isomerase-like_TIM-brl"/>
</dbReference>
<accession>A0A2P7SNH2</accession>
<feature type="domain" description="Xylose isomerase-like TIM barrel" evidence="1">
    <location>
        <begin position="30"/>
        <end position="279"/>
    </location>
</feature>
<keyword evidence="3" id="KW-1185">Reference proteome</keyword>
<gene>
    <name evidence="2" type="ORF">C7I85_02725</name>
</gene>
<dbReference type="SUPFAM" id="SSF51658">
    <property type="entry name" value="Xylose isomerase-like"/>
    <property type="match status" value="1"/>
</dbReference>
<name>A0A2P7SNH2_9HYPH</name>
<dbReference type="InterPro" id="IPR036237">
    <property type="entry name" value="Xyl_isomerase-like_sf"/>
</dbReference>
<dbReference type="AlphaFoldDB" id="A0A2P7SNH2"/>
<dbReference type="Proteomes" id="UP000240653">
    <property type="component" value="Unassembled WGS sequence"/>
</dbReference>
<organism evidence="2 3">
    <name type="scientific">Pseudaminobacter soli</name>
    <name type="common">ex Li et al. 2025</name>
    <dbReference type="NCBI Taxonomy" id="1295366"/>
    <lineage>
        <taxon>Bacteria</taxon>
        <taxon>Pseudomonadati</taxon>
        <taxon>Pseudomonadota</taxon>
        <taxon>Alphaproteobacteria</taxon>
        <taxon>Hyphomicrobiales</taxon>
        <taxon>Phyllobacteriaceae</taxon>
        <taxon>Pseudaminobacter</taxon>
    </lineage>
</organism>
<dbReference type="EMBL" id="PXYL01000001">
    <property type="protein sequence ID" value="PSJ64040.1"/>
    <property type="molecule type" value="Genomic_DNA"/>
</dbReference>
<dbReference type="Gene3D" id="3.20.20.150">
    <property type="entry name" value="Divalent-metal-dependent TIM barrel enzymes"/>
    <property type="match status" value="1"/>
</dbReference>
<comment type="caution">
    <text evidence="2">The sequence shown here is derived from an EMBL/GenBank/DDBJ whole genome shotgun (WGS) entry which is preliminary data.</text>
</comment>
<proteinExistence type="predicted"/>
<dbReference type="InterPro" id="IPR050312">
    <property type="entry name" value="IolE/XylAMocC-like"/>
</dbReference>
<dbReference type="PANTHER" id="PTHR12110">
    <property type="entry name" value="HYDROXYPYRUVATE ISOMERASE"/>
    <property type="match status" value="1"/>
</dbReference>
<keyword evidence="2" id="KW-0413">Isomerase</keyword>
<dbReference type="PANTHER" id="PTHR12110:SF53">
    <property type="entry name" value="BLR5974 PROTEIN"/>
    <property type="match status" value="1"/>
</dbReference>
<evidence type="ECO:0000313" key="2">
    <source>
        <dbReference type="EMBL" id="PSJ64040.1"/>
    </source>
</evidence>
<reference evidence="2 3" key="1">
    <citation type="submission" date="2018-03" db="EMBL/GenBank/DDBJ databases">
        <title>The draft genome of Mesorhizobium soli JCM 19897.</title>
        <authorList>
            <person name="Li L."/>
            <person name="Liu L."/>
            <person name="Liang L."/>
            <person name="Wang T."/>
            <person name="Zhang X."/>
        </authorList>
    </citation>
    <scope>NUCLEOTIDE SEQUENCE [LARGE SCALE GENOMIC DNA]</scope>
    <source>
        <strain evidence="2 3">JCM 19897</strain>
    </source>
</reference>
<evidence type="ECO:0000259" key="1">
    <source>
        <dbReference type="Pfam" id="PF01261"/>
    </source>
</evidence>
<protein>
    <submittedName>
        <fullName evidence="2">Xylose isomerase</fullName>
    </submittedName>
</protein>
<sequence length="309" mass="34333">MLPNGVFGTGISAHKRQADLSDFADELDMIEGLGVESIELPTFSMDVVVGGRIRRPQLEALKRACAGRDVGYSVHGPLGINFMDEAYRLPRHMDVLEASLEVAAEVGAEHYVIHSGMVPLQQSAGIEAAYGRQRECLAKAGDVARQLNLVLCVETLFGGYDGKIHASWPSRLAAELEAISHPNVMATLDFSHAYLQLDFDGGRDRFVEEIKVLAPYARHLHIHDSFGRQDDIWMYDEGERLAYGHGDLHLPVGWGDIPWDTLMAECRFHESVLFNIELKDRYWYAAQETVDATRALAAKAQTIRTRAAA</sequence>
<dbReference type="RefSeq" id="WP_106722398.1">
    <property type="nucleotide sequence ID" value="NZ_PXYL01000001.1"/>
</dbReference>
<dbReference type="GO" id="GO:0016853">
    <property type="term" value="F:isomerase activity"/>
    <property type="evidence" value="ECO:0007669"/>
    <property type="project" value="UniProtKB-KW"/>
</dbReference>
<evidence type="ECO:0000313" key="3">
    <source>
        <dbReference type="Proteomes" id="UP000240653"/>
    </source>
</evidence>
<dbReference type="Pfam" id="PF01261">
    <property type="entry name" value="AP_endonuc_2"/>
    <property type="match status" value="1"/>
</dbReference>
<dbReference type="OrthoDB" id="127676at2"/>